<dbReference type="Pfam" id="PF02361">
    <property type="entry name" value="CbiQ"/>
    <property type="match status" value="1"/>
</dbReference>
<dbReference type="GO" id="GO:0006824">
    <property type="term" value="P:cobalt ion transport"/>
    <property type="evidence" value="ECO:0007669"/>
    <property type="project" value="TreeGrafter"/>
</dbReference>
<evidence type="ECO:0000256" key="2">
    <source>
        <dbReference type="ARBA" id="ARBA00022692"/>
    </source>
</evidence>
<evidence type="ECO:0000313" key="6">
    <source>
        <dbReference type="EMBL" id="MBB6063414.1"/>
    </source>
</evidence>
<dbReference type="PANTHER" id="PTHR43723">
    <property type="entry name" value="COBALT TRANSPORT PROTEIN CBIQ"/>
    <property type="match status" value="1"/>
</dbReference>
<comment type="subcellular location">
    <subcellularLocation>
        <location evidence="1">Membrane</location>
        <topology evidence="1">Multi-pass membrane protein</topology>
    </subcellularLocation>
</comment>
<organism evidence="6 7">
    <name type="scientific">Thermosipho japonicus</name>
    <dbReference type="NCBI Taxonomy" id="90323"/>
    <lineage>
        <taxon>Bacteria</taxon>
        <taxon>Thermotogati</taxon>
        <taxon>Thermotogota</taxon>
        <taxon>Thermotogae</taxon>
        <taxon>Thermotogales</taxon>
        <taxon>Fervidobacteriaceae</taxon>
        <taxon>Thermosipho</taxon>
    </lineage>
</organism>
<keyword evidence="4 5" id="KW-0472">Membrane</keyword>
<dbReference type="AlphaFoldDB" id="A0A841GQ77"/>
<keyword evidence="7" id="KW-1185">Reference proteome</keyword>
<dbReference type="InterPro" id="IPR003339">
    <property type="entry name" value="ABC/ECF_trnsptr_transmembrane"/>
</dbReference>
<dbReference type="InterPro" id="IPR052770">
    <property type="entry name" value="Cobalt_transport_CbiQ"/>
</dbReference>
<gene>
    <name evidence="6" type="ORF">HNP65_001885</name>
</gene>
<dbReference type="GO" id="GO:0043190">
    <property type="term" value="C:ATP-binding cassette (ABC) transporter complex"/>
    <property type="evidence" value="ECO:0007669"/>
    <property type="project" value="TreeGrafter"/>
</dbReference>
<evidence type="ECO:0000313" key="7">
    <source>
        <dbReference type="Proteomes" id="UP000555828"/>
    </source>
</evidence>
<dbReference type="RefSeq" id="WP_184619986.1">
    <property type="nucleotide sequence ID" value="NZ_JACHEX010000007.1"/>
</dbReference>
<protein>
    <submittedName>
        <fullName evidence="6">Cobalt/nickel transport system permease protein</fullName>
    </submittedName>
</protein>
<feature type="transmembrane region" description="Helical" evidence="5">
    <location>
        <begin position="21"/>
        <end position="51"/>
    </location>
</feature>
<name>A0A841GQ77_9BACT</name>
<comment type="caution">
    <text evidence="6">The sequence shown here is derived from an EMBL/GenBank/DDBJ whole genome shotgun (WGS) entry which is preliminary data.</text>
</comment>
<dbReference type="PANTHER" id="PTHR43723:SF1">
    <property type="entry name" value="COBALT TRANSPORT PROTEIN CBIQ"/>
    <property type="match status" value="1"/>
</dbReference>
<dbReference type="CDD" id="cd16914">
    <property type="entry name" value="EcfT"/>
    <property type="match status" value="1"/>
</dbReference>
<feature type="transmembrane region" description="Helical" evidence="5">
    <location>
        <begin position="94"/>
        <end position="114"/>
    </location>
</feature>
<keyword evidence="3 5" id="KW-1133">Transmembrane helix</keyword>
<proteinExistence type="predicted"/>
<feature type="transmembrane region" description="Helical" evidence="5">
    <location>
        <begin position="207"/>
        <end position="227"/>
    </location>
</feature>
<dbReference type="EMBL" id="JACHEX010000007">
    <property type="protein sequence ID" value="MBB6063414.1"/>
    <property type="molecule type" value="Genomic_DNA"/>
</dbReference>
<evidence type="ECO:0000256" key="3">
    <source>
        <dbReference type="ARBA" id="ARBA00022989"/>
    </source>
</evidence>
<evidence type="ECO:0000256" key="4">
    <source>
        <dbReference type="ARBA" id="ARBA00023136"/>
    </source>
</evidence>
<sequence length="229" mass="26768">MIAEKISYDNRFSNIHPLPKIIFSFSMLFLTFWFSNFVNVLVIVSIFFLLFFAKVKMTDFLKFFLVVVLFIFLSSLTLFFDFSALTVQRGLKVFVRSVAGTSCILFLIFTTPVVDIISFIHFRMLKDLIFLIYRAIYILIKVVEQMITAQAARFGYTNFRNTINSMKYLMYGAFSRSIKYSEESYMGLSSRNYNGTIEILKEYSLNLYILIPFVVEIILIALEVFYVKA</sequence>
<keyword evidence="2 5" id="KW-0812">Transmembrane</keyword>
<reference evidence="6 7" key="1">
    <citation type="submission" date="2020-08" db="EMBL/GenBank/DDBJ databases">
        <title>Genomic Encyclopedia of Type Strains, Phase IV (KMG-IV): sequencing the most valuable type-strain genomes for metagenomic binning, comparative biology and taxonomic classification.</title>
        <authorList>
            <person name="Goeker M."/>
        </authorList>
    </citation>
    <scope>NUCLEOTIDE SEQUENCE [LARGE SCALE GENOMIC DNA]</scope>
    <source>
        <strain evidence="6 7">DSM 13481</strain>
    </source>
</reference>
<feature type="transmembrane region" description="Helical" evidence="5">
    <location>
        <begin position="63"/>
        <end position="82"/>
    </location>
</feature>
<accession>A0A841GQ77</accession>
<dbReference type="Proteomes" id="UP000555828">
    <property type="component" value="Unassembled WGS sequence"/>
</dbReference>
<evidence type="ECO:0000256" key="1">
    <source>
        <dbReference type="ARBA" id="ARBA00004141"/>
    </source>
</evidence>
<evidence type="ECO:0000256" key="5">
    <source>
        <dbReference type="SAM" id="Phobius"/>
    </source>
</evidence>